<keyword evidence="1" id="KW-0547">Nucleotide-binding</keyword>
<evidence type="ECO:0000313" key="3">
    <source>
        <dbReference type="EMBL" id="UQN15091.1"/>
    </source>
</evidence>
<dbReference type="InterPro" id="IPR011761">
    <property type="entry name" value="ATP-grasp"/>
</dbReference>
<feature type="domain" description="ATP-grasp" evidence="2">
    <location>
        <begin position="29"/>
        <end position="260"/>
    </location>
</feature>
<proteinExistence type="predicted"/>
<dbReference type="InterPro" id="IPR029465">
    <property type="entry name" value="ATPgrasp_TupA"/>
</dbReference>
<dbReference type="EMBL" id="CP097160">
    <property type="protein sequence ID" value="UQN15091.1"/>
    <property type="molecule type" value="Genomic_DNA"/>
</dbReference>
<reference evidence="3" key="1">
    <citation type="submission" date="2022-05" db="EMBL/GenBank/DDBJ databases">
        <title>Complete genome sequence of toluene-degrading Gulosibacter sediminis strain ACHW.36C.</title>
        <authorList>
            <person name="Wai A.C."/>
            <person name="Lai G.K."/>
            <person name="Griffin S.D."/>
            <person name="Leung F.C."/>
        </authorList>
    </citation>
    <scope>NUCLEOTIDE SEQUENCE [LARGE SCALE GENOMIC DNA]</scope>
    <source>
        <strain evidence="3">ACHW.36C</strain>
    </source>
</reference>
<dbReference type="Pfam" id="PF14305">
    <property type="entry name" value="ATPgrasp_TupA"/>
    <property type="match status" value="1"/>
</dbReference>
<organism evidence="3">
    <name type="scientific">Gulosibacter sediminis</name>
    <dbReference type="NCBI Taxonomy" id="1729695"/>
    <lineage>
        <taxon>Bacteria</taxon>
        <taxon>Bacillati</taxon>
        <taxon>Actinomycetota</taxon>
        <taxon>Actinomycetes</taxon>
        <taxon>Micrococcales</taxon>
        <taxon>Microbacteriaceae</taxon>
        <taxon>Gulosibacter</taxon>
    </lineage>
</organism>
<dbReference type="SUPFAM" id="SSF56059">
    <property type="entry name" value="Glutathione synthetase ATP-binding domain-like"/>
    <property type="match status" value="1"/>
</dbReference>
<keyword evidence="1" id="KW-0067">ATP-binding</keyword>
<name>A0ABY4MXD8_9MICO</name>
<evidence type="ECO:0000256" key="1">
    <source>
        <dbReference type="PROSITE-ProRule" id="PRU00409"/>
    </source>
</evidence>
<sequence length="270" mass="30813">MKYTQLMKARIQGKEDRLPTSLMHKSGLRQFCDVVKVPTPIEYAKFDTPGDIDLDKLPEEFVLKPAYASAGEGVMLLTRVDGGYFDSMSQRTLTGDEIRLTQGKIYDKYVKTNSRHTIAEQRVICSEGLSIPPDYKFLAFQGRIGVIIRIDRSAGRLKMNYYDENFVPVVDERIKFNPKIADREFALPPKNWRSLLDLAVRTSYAVPTPFSRIDLFLDKESGPLLGEVTLTPGSFYYEAGHTLSLDENLRFGELWEQAARRLRMSMPVVE</sequence>
<dbReference type="PROSITE" id="PS50975">
    <property type="entry name" value="ATP_GRASP"/>
    <property type="match status" value="1"/>
</dbReference>
<gene>
    <name evidence="3" type="ORF">M3M28_01075</name>
</gene>
<protein>
    <recommendedName>
        <fullName evidence="2">ATP-grasp domain-containing protein</fullName>
    </recommendedName>
</protein>
<accession>A0ABY4MXD8</accession>
<evidence type="ECO:0000259" key="2">
    <source>
        <dbReference type="PROSITE" id="PS50975"/>
    </source>
</evidence>